<protein>
    <submittedName>
        <fullName evidence="2">Proline-rich receptor-like protein kinase PERK9</fullName>
    </submittedName>
</protein>
<comment type="caution">
    <text evidence="2">The sequence shown here is derived from an EMBL/GenBank/DDBJ whole genome shotgun (WGS) entry which is preliminary data.</text>
</comment>
<evidence type="ECO:0000313" key="3">
    <source>
        <dbReference type="Proteomes" id="UP001140949"/>
    </source>
</evidence>
<accession>A0AAX6EP60</accession>
<reference evidence="2" key="2">
    <citation type="submission" date="2023-04" db="EMBL/GenBank/DDBJ databases">
        <authorList>
            <person name="Bruccoleri R.E."/>
            <person name="Oakeley E.J."/>
            <person name="Faust A.-M."/>
            <person name="Dessus-Babus S."/>
            <person name="Altorfer M."/>
            <person name="Burckhardt D."/>
            <person name="Oertli M."/>
            <person name="Naumann U."/>
            <person name="Petersen F."/>
            <person name="Wong J."/>
        </authorList>
    </citation>
    <scope>NUCLEOTIDE SEQUENCE</scope>
    <source>
        <strain evidence="2">GSM-AAB239-AS_SAM_17_03QT</strain>
        <tissue evidence="2">Leaf</tissue>
    </source>
</reference>
<reference evidence="2" key="1">
    <citation type="journal article" date="2023" name="GigaByte">
        <title>Genome assembly of the bearded iris, Iris pallida Lam.</title>
        <authorList>
            <person name="Bruccoleri R.E."/>
            <person name="Oakeley E.J."/>
            <person name="Faust A.M.E."/>
            <person name="Altorfer M."/>
            <person name="Dessus-Babus S."/>
            <person name="Burckhardt D."/>
            <person name="Oertli M."/>
            <person name="Naumann U."/>
            <person name="Petersen F."/>
            <person name="Wong J."/>
        </authorList>
    </citation>
    <scope>NUCLEOTIDE SEQUENCE</scope>
    <source>
        <strain evidence="2">GSM-AAB239-AS_SAM_17_03QT</strain>
    </source>
</reference>
<evidence type="ECO:0000256" key="1">
    <source>
        <dbReference type="SAM" id="Phobius"/>
    </source>
</evidence>
<keyword evidence="1" id="KW-0812">Transmembrane</keyword>
<organism evidence="2 3">
    <name type="scientific">Iris pallida</name>
    <name type="common">Sweet iris</name>
    <dbReference type="NCBI Taxonomy" id="29817"/>
    <lineage>
        <taxon>Eukaryota</taxon>
        <taxon>Viridiplantae</taxon>
        <taxon>Streptophyta</taxon>
        <taxon>Embryophyta</taxon>
        <taxon>Tracheophyta</taxon>
        <taxon>Spermatophyta</taxon>
        <taxon>Magnoliopsida</taxon>
        <taxon>Liliopsida</taxon>
        <taxon>Asparagales</taxon>
        <taxon>Iridaceae</taxon>
        <taxon>Iridoideae</taxon>
        <taxon>Irideae</taxon>
        <taxon>Iris</taxon>
    </lineage>
</organism>
<keyword evidence="3" id="KW-1185">Reference proteome</keyword>
<keyword evidence="2" id="KW-0418">Kinase</keyword>
<dbReference type="EMBL" id="JANAVB010035220">
    <property type="protein sequence ID" value="KAJ6805738.1"/>
    <property type="molecule type" value="Genomic_DNA"/>
</dbReference>
<dbReference type="AlphaFoldDB" id="A0AAX6EP60"/>
<keyword evidence="1" id="KW-0472">Membrane</keyword>
<keyword evidence="2" id="KW-0808">Transferase</keyword>
<keyword evidence="2" id="KW-0675">Receptor</keyword>
<feature type="transmembrane region" description="Helical" evidence="1">
    <location>
        <begin position="20"/>
        <end position="38"/>
    </location>
</feature>
<dbReference type="GO" id="GO:0016301">
    <property type="term" value="F:kinase activity"/>
    <property type="evidence" value="ECO:0007669"/>
    <property type="project" value="UniProtKB-KW"/>
</dbReference>
<name>A0AAX6EP60_IRIPA</name>
<dbReference type="Proteomes" id="UP001140949">
    <property type="component" value="Unassembled WGS sequence"/>
</dbReference>
<proteinExistence type="predicted"/>
<gene>
    <name evidence="2" type="ORF">M6B38_178595</name>
</gene>
<sequence>MAVEEGRSCYGRDKDRNHLGGGGCLYFLGMGVGNFRFWDRVSIYRMGREILRAHCICNRN</sequence>
<keyword evidence="1" id="KW-1133">Transmembrane helix</keyword>
<evidence type="ECO:0000313" key="2">
    <source>
        <dbReference type="EMBL" id="KAJ6805738.1"/>
    </source>
</evidence>